<dbReference type="Pfam" id="PF26460">
    <property type="entry name" value="DUF8139"/>
    <property type="match status" value="1"/>
</dbReference>
<dbReference type="GeneID" id="29828931"/>
<dbReference type="Proteomes" id="UP000185608">
    <property type="component" value="Chromosome"/>
</dbReference>
<dbReference type="RefSeq" id="WP_070364833.1">
    <property type="nucleotide sequence ID" value="NZ_CP016070.1"/>
</dbReference>
<dbReference type="InterPro" id="IPR058452">
    <property type="entry name" value="DUF8139"/>
</dbReference>
<evidence type="ECO:0000259" key="1">
    <source>
        <dbReference type="Pfam" id="PF26460"/>
    </source>
</evidence>
<gene>
    <name evidence="2" type="ORF">HTSR_0932</name>
</gene>
<accession>A0A1D8S439</accession>
<dbReference type="KEGG" id="halh:HTSR_0932"/>
<proteinExistence type="predicted"/>
<evidence type="ECO:0000313" key="3">
    <source>
        <dbReference type="Proteomes" id="UP000185608"/>
    </source>
</evidence>
<protein>
    <recommendedName>
        <fullName evidence="1">DUF8139 domain-containing protein</fullName>
    </recommendedName>
</protein>
<dbReference type="AlphaFoldDB" id="A0A1D8S439"/>
<dbReference type="EMBL" id="CP016070">
    <property type="protein sequence ID" value="AOW80117.1"/>
    <property type="molecule type" value="Genomic_DNA"/>
</dbReference>
<name>A0A1D8S439_9EURY</name>
<sequence>MNNQPAEFEEGDRVRIDIPDEADRDHHLHGRHGSVDTVIKDDLDKIGGKEVDSTIYRIDIDGEMVDLRGRDVRPPIE</sequence>
<organism evidence="2 3">
    <name type="scientific">Halodesulfurarchaeum formicicum</name>
    <dbReference type="NCBI Taxonomy" id="1873524"/>
    <lineage>
        <taxon>Archaea</taxon>
        <taxon>Methanobacteriati</taxon>
        <taxon>Methanobacteriota</taxon>
        <taxon>Stenosarchaea group</taxon>
        <taxon>Halobacteria</taxon>
        <taxon>Halobacteriales</taxon>
        <taxon>Halobacteriaceae</taxon>
        <taxon>Halodesulfurarchaeum</taxon>
    </lineage>
</organism>
<reference evidence="2 3" key="1">
    <citation type="submission" date="2016-06" db="EMBL/GenBank/DDBJ databases">
        <title>Discovery of anaerobic lithoheterotrophic haloarchaeon capable of sulfur respiration by hydrogen and formate.</title>
        <authorList>
            <person name="Sorokin D.Y."/>
            <person name="Kublanov I.V."/>
            <person name="Roman P."/>
            <person name="Sinninghe Damste J.S."/>
            <person name="Golyshin P.N."/>
            <person name="Rojo D."/>
            <person name="Ciordia S."/>
            <person name="Mena Md.C."/>
            <person name="Ferrer M."/>
            <person name="Smedile F."/>
            <person name="Messina E."/>
            <person name="La Cono V."/>
            <person name="Yakimov M.M."/>
        </authorList>
    </citation>
    <scope>NUCLEOTIDE SEQUENCE [LARGE SCALE GENOMIC DNA]</scope>
    <source>
        <strain evidence="2 3">HTSR1</strain>
    </source>
</reference>
<evidence type="ECO:0000313" key="2">
    <source>
        <dbReference type="EMBL" id="AOW80117.1"/>
    </source>
</evidence>
<feature type="domain" description="DUF8139" evidence="1">
    <location>
        <begin position="6"/>
        <end position="76"/>
    </location>
</feature>